<feature type="compositionally biased region" description="Polar residues" evidence="9">
    <location>
        <begin position="1"/>
        <end position="10"/>
    </location>
</feature>
<dbReference type="OrthoDB" id="9783680at2"/>
<dbReference type="InterPro" id="IPR036217">
    <property type="entry name" value="MethylDNA_cys_MeTrfase_DNAb"/>
</dbReference>
<feature type="region of interest" description="Disordered" evidence="9">
    <location>
        <begin position="1"/>
        <end position="27"/>
    </location>
</feature>
<dbReference type="PANTHER" id="PTHR10815">
    <property type="entry name" value="METHYLATED-DNA--PROTEIN-CYSTEINE METHYLTRANSFERASE"/>
    <property type="match status" value="1"/>
</dbReference>
<evidence type="ECO:0000256" key="4">
    <source>
        <dbReference type="ARBA" id="ARBA00022603"/>
    </source>
</evidence>
<feature type="domain" description="Methylated-DNA-[protein]-cysteine S-methyltransferase DNA binding" evidence="10">
    <location>
        <begin position="94"/>
        <end position="175"/>
    </location>
</feature>
<gene>
    <name evidence="11" type="primary">ogt</name>
    <name evidence="11" type="ORF">Pan265_12440</name>
</gene>
<keyword evidence="4 11" id="KW-0489">Methyltransferase</keyword>
<keyword evidence="6" id="KW-0227">DNA damage</keyword>
<protein>
    <recommendedName>
        <fullName evidence="3">methylated-DNA--[protein]-cysteine S-methyltransferase</fullName>
        <ecNumber evidence="3">2.1.1.63</ecNumber>
    </recommendedName>
</protein>
<reference evidence="11 12" key="1">
    <citation type="submission" date="2019-02" db="EMBL/GenBank/DDBJ databases">
        <title>Deep-cultivation of Planctomycetes and their phenomic and genomic characterization uncovers novel biology.</title>
        <authorList>
            <person name="Wiegand S."/>
            <person name="Jogler M."/>
            <person name="Boedeker C."/>
            <person name="Pinto D."/>
            <person name="Vollmers J."/>
            <person name="Rivas-Marin E."/>
            <person name="Kohn T."/>
            <person name="Peeters S.H."/>
            <person name="Heuer A."/>
            <person name="Rast P."/>
            <person name="Oberbeckmann S."/>
            <person name="Bunk B."/>
            <person name="Jeske O."/>
            <person name="Meyerdierks A."/>
            <person name="Storesund J.E."/>
            <person name="Kallscheuer N."/>
            <person name="Luecker S."/>
            <person name="Lage O.M."/>
            <person name="Pohl T."/>
            <person name="Merkel B.J."/>
            <person name="Hornburger P."/>
            <person name="Mueller R.-W."/>
            <person name="Bruemmer F."/>
            <person name="Labrenz M."/>
            <person name="Spormann A.M."/>
            <person name="Op den Camp H."/>
            <person name="Overmann J."/>
            <person name="Amann R."/>
            <person name="Jetten M.S.M."/>
            <person name="Mascher T."/>
            <person name="Medema M.H."/>
            <person name="Devos D.P."/>
            <person name="Kaster A.-K."/>
            <person name="Ovreas L."/>
            <person name="Rohde M."/>
            <person name="Galperin M.Y."/>
            <person name="Jogler C."/>
        </authorList>
    </citation>
    <scope>NUCLEOTIDE SEQUENCE [LARGE SCALE GENOMIC DNA]</scope>
    <source>
        <strain evidence="11 12">Pan265</strain>
    </source>
</reference>
<evidence type="ECO:0000256" key="9">
    <source>
        <dbReference type="SAM" id="MobiDB-lite"/>
    </source>
</evidence>
<dbReference type="RefSeq" id="WP_145445545.1">
    <property type="nucleotide sequence ID" value="NZ_CP036280.1"/>
</dbReference>
<evidence type="ECO:0000256" key="1">
    <source>
        <dbReference type="ARBA" id="ARBA00001286"/>
    </source>
</evidence>
<dbReference type="PROSITE" id="PS00374">
    <property type="entry name" value="MGMT"/>
    <property type="match status" value="1"/>
</dbReference>
<name>A0A518BWP2_9BACT</name>
<evidence type="ECO:0000259" key="10">
    <source>
        <dbReference type="Pfam" id="PF01035"/>
    </source>
</evidence>
<dbReference type="EC" id="2.1.1.63" evidence="3"/>
<organism evidence="11 12">
    <name type="scientific">Mucisphaera calidilacus</name>
    <dbReference type="NCBI Taxonomy" id="2527982"/>
    <lineage>
        <taxon>Bacteria</taxon>
        <taxon>Pseudomonadati</taxon>
        <taxon>Planctomycetota</taxon>
        <taxon>Phycisphaerae</taxon>
        <taxon>Phycisphaerales</taxon>
        <taxon>Phycisphaeraceae</taxon>
        <taxon>Mucisphaera</taxon>
    </lineage>
</organism>
<dbReference type="InterPro" id="IPR014048">
    <property type="entry name" value="MethylDNA_cys_MeTrfase_DNA-bd"/>
</dbReference>
<evidence type="ECO:0000256" key="2">
    <source>
        <dbReference type="ARBA" id="ARBA00008711"/>
    </source>
</evidence>
<evidence type="ECO:0000256" key="7">
    <source>
        <dbReference type="ARBA" id="ARBA00023204"/>
    </source>
</evidence>
<proteinExistence type="inferred from homology"/>
<evidence type="ECO:0000256" key="3">
    <source>
        <dbReference type="ARBA" id="ARBA00011918"/>
    </source>
</evidence>
<sequence length="178" mass="19302">MTSTHLSLPNHTVHWHDHPPDGPDTVGTADTPLGTIRLLARGHTIRAFDLLERHNHLTPAPDNATTDDDLATDILGHVFDDQPHTFHVAPQGTAFQKAVWHELLNIPHGSTATYADIARRLHRTPSAARAVGGAVGANPVAILIPCHRVIGSSNQLTGFGWGLERKETLLRAEGITLF</sequence>
<dbReference type="Gene3D" id="1.10.10.10">
    <property type="entry name" value="Winged helix-like DNA-binding domain superfamily/Winged helix DNA-binding domain"/>
    <property type="match status" value="1"/>
</dbReference>
<dbReference type="EMBL" id="CP036280">
    <property type="protein sequence ID" value="QDU71395.1"/>
    <property type="molecule type" value="Genomic_DNA"/>
</dbReference>
<evidence type="ECO:0000256" key="5">
    <source>
        <dbReference type="ARBA" id="ARBA00022679"/>
    </source>
</evidence>
<dbReference type="GO" id="GO:0003908">
    <property type="term" value="F:methylated-DNA-[protein]-cysteine S-methyltransferase activity"/>
    <property type="evidence" value="ECO:0007669"/>
    <property type="project" value="UniProtKB-EC"/>
</dbReference>
<comment type="catalytic activity">
    <reaction evidence="1">
        <text>a 4-O-methyl-thymidine in DNA + L-cysteinyl-[protein] = a thymidine in DNA + S-methyl-L-cysteinyl-[protein]</text>
        <dbReference type="Rhea" id="RHEA:53428"/>
        <dbReference type="Rhea" id="RHEA-COMP:10131"/>
        <dbReference type="Rhea" id="RHEA-COMP:10132"/>
        <dbReference type="Rhea" id="RHEA-COMP:13555"/>
        <dbReference type="Rhea" id="RHEA-COMP:13556"/>
        <dbReference type="ChEBI" id="CHEBI:29950"/>
        <dbReference type="ChEBI" id="CHEBI:82612"/>
        <dbReference type="ChEBI" id="CHEBI:137386"/>
        <dbReference type="ChEBI" id="CHEBI:137387"/>
        <dbReference type="EC" id="2.1.1.63"/>
    </reaction>
</comment>
<comment type="similarity">
    <text evidence="2">Belongs to the MGMT family.</text>
</comment>
<evidence type="ECO:0000313" key="12">
    <source>
        <dbReference type="Proteomes" id="UP000320386"/>
    </source>
</evidence>
<dbReference type="CDD" id="cd06445">
    <property type="entry name" value="ATase"/>
    <property type="match status" value="1"/>
</dbReference>
<dbReference type="KEGG" id="mcad:Pan265_12440"/>
<dbReference type="PANTHER" id="PTHR10815:SF13">
    <property type="entry name" value="METHYLATED-DNA--PROTEIN-CYSTEINE METHYLTRANSFERASE"/>
    <property type="match status" value="1"/>
</dbReference>
<evidence type="ECO:0000313" key="11">
    <source>
        <dbReference type="EMBL" id="QDU71395.1"/>
    </source>
</evidence>
<dbReference type="GO" id="GO:0032259">
    <property type="term" value="P:methylation"/>
    <property type="evidence" value="ECO:0007669"/>
    <property type="project" value="UniProtKB-KW"/>
</dbReference>
<keyword evidence="12" id="KW-1185">Reference proteome</keyword>
<dbReference type="FunFam" id="1.10.10.10:FF:000214">
    <property type="entry name" value="Methylated-DNA--protein-cysteine methyltransferase"/>
    <property type="match status" value="1"/>
</dbReference>
<dbReference type="Proteomes" id="UP000320386">
    <property type="component" value="Chromosome"/>
</dbReference>
<evidence type="ECO:0000256" key="6">
    <source>
        <dbReference type="ARBA" id="ARBA00022763"/>
    </source>
</evidence>
<keyword evidence="5 11" id="KW-0808">Transferase</keyword>
<dbReference type="InterPro" id="IPR036388">
    <property type="entry name" value="WH-like_DNA-bd_sf"/>
</dbReference>
<dbReference type="AlphaFoldDB" id="A0A518BWP2"/>
<keyword evidence="7" id="KW-0234">DNA repair</keyword>
<dbReference type="Pfam" id="PF01035">
    <property type="entry name" value="DNA_binding_1"/>
    <property type="match status" value="1"/>
</dbReference>
<comment type="catalytic activity">
    <reaction evidence="8">
        <text>a 6-O-methyl-2'-deoxyguanosine in DNA + L-cysteinyl-[protein] = S-methyl-L-cysteinyl-[protein] + a 2'-deoxyguanosine in DNA</text>
        <dbReference type="Rhea" id="RHEA:24000"/>
        <dbReference type="Rhea" id="RHEA-COMP:10131"/>
        <dbReference type="Rhea" id="RHEA-COMP:10132"/>
        <dbReference type="Rhea" id="RHEA-COMP:11367"/>
        <dbReference type="Rhea" id="RHEA-COMP:11368"/>
        <dbReference type="ChEBI" id="CHEBI:29950"/>
        <dbReference type="ChEBI" id="CHEBI:82612"/>
        <dbReference type="ChEBI" id="CHEBI:85445"/>
        <dbReference type="ChEBI" id="CHEBI:85448"/>
        <dbReference type="EC" id="2.1.1.63"/>
    </reaction>
</comment>
<dbReference type="GO" id="GO:0006281">
    <property type="term" value="P:DNA repair"/>
    <property type="evidence" value="ECO:0007669"/>
    <property type="project" value="UniProtKB-KW"/>
</dbReference>
<accession>A0A518BWP2</accession>
<evidence type="ECO:0000256" key="8">
    <source>
        <dbReference type="ARBA" id="ARBA00049348"/>
    </source>
</evidence>
<dbReference type="NCBIfam" id="TIGR00589">
    <property type="entry name" value="ogt"/>
    <property type="match status" value="1"/>
</dbReference>
<dbReference type="InterPro" id="IPR001497">
    <property type="entry name" value="MethylDNA_cys_MeTrfase_AS"/>
</dbReference>
<dbReference type="SUPFAM" id="SSF46767">
    <property type="entry name" value="Methylated DNA-protein cysteine methyltransferase, C-terminal domain"/>
    <property type="match status" value="1"/>
</dbReference>